<dbReference type="InterPro" id="IPR013766">
    <property type="entry name" value="Thioredoxin_domain"/>
</dbReference>
<dbReference type="PANTHER" id="PTHR42852:SF6">
    <property type="entry name" value="THIOL:DISULFIDE INTERCHANGE PROTEIN DSBE"/>
    <property type="match status" value="1"/>
</dbReference>
<dbReference type="AlphaFoldDB" id="A0A518CN80"/>
<keyword evidence="4" id="KW-0676">Redox-active center</keyword>
<dbReference type="GO" id="GO:0017004">
    <property type="term" value="P:cytochrome complex assembly"/>
    <property type="evidence" value="ECO:0007669"/>
    <property type="project" value="UniProtKB-KW"/>
</dbReference>
<evidence type="ECO:0000256" key="2">
    <source>
        <dbReference type="ARBA" id="ARBA00022748"/>
    </source>
</evidence>
<organism evidence="7 8">
    <name type="scientific">Polystyrenella longa</name>
    <dbReference type="NCBI Taxonomy" id="2528007"/>
    <lineage>
        <taxon>Bacteria</taxon>
        <taxon>Pseudomonadati</taxon>
        <taxon>Planctomycetota</taxon>
        <taxon>Planctomycetia</taxon>
        <taxon>Planctomycetales</taxon>
        <taxon>Planctomycetaceae</taxon>
        <taxon>Polystyrenella</taxon>
    </lineage>
</organism>
<dbReference type="GO" id="GO:0030313">
    <property type="term" value="C:cell envelope"/>
    <property type="evidence" value="ECO:0007669"/>
    <property type="project" value="UniProtKB-SubCell"/>
</dbReference>
<feature type="chain" id="PRO_5022190849" evidence="5">
    <location>
        <begin position="26"/>
        <end position="197"/>
    </location>
</feature>
<keyword evidence="8" id="KW-1185">Reference proteome</keyword>
<keyword evidence="5" id="KW-0732">Signal</keyword>
<evidence type="ECO:0000259" key="6">
    <source>
        <dbReference type="PROSITE" id="PS51352"/>
    </source>
</evidence>
<dbReference type="CDD" id="cd02966">
    <property type="entry name" value="TlpA_like_family"/>
    <property type="match status" value="1"/>
</dbReference>
<protein>
    <submittedName>
        <fullName evidence="7">Thiol-disulfide oxidoreductase ResA</fullName>
    </submittedName>
</protein>
<evidence type="ECO:0000313" key="8">
    <source>
        <dbReference type="Proteomes" id="UP000317178"/>
    </source>
</evidence>
<dbReference type="PANTHER" id="PTHR42852">
    <property type="entry name" value="THIOL:DISULFIDE INTERCHANGE PROTEIN DSBE"/>
    <property type="match status" value="1"/>
</dbReference>
<dbReference type="InterPro" id="IPR050553">
    <property type="entry name" value="Thioredoxin_ResA/DsbE_sf"/>
</dbReference>
<feature type="signal peptide" evidence="5">
    <location>
        <begin position="1"/>
        <end position="25"/>
    </location>
</feature>
<comment type="subcellular location">
    <subcellularLocation>
        <location evidence="1">Cell envelope</location>
    </subcellularLocation>
</comment>
<sequence length="197" mass="22247" precursor="true">MRCFKLFALSLLPLFCIVGCTPASEAESTKPEENNVEAESPAPIEVVYGDLKDVQEFIAKQDGKVVVLDTWSTWCLPCLREFPNLVALQKQFPEDVVCVSLNLNYDGIEGEPPTSFEEDVLVQLRKYNATLTNYICTQESEEVYESLQFDSLPAVFVYDKAGNLVKRFDNSQLESPDDEFTYKKDIIPQVKALLDAK</sequence>
<evidence type="ECO:0000256" key="1">
    <source>
        <dbReference type="ARBA" id="ARBA00004196"/>
    </source>
</evidence>
<proteinExistence type="predicted"/>
<evidence type="ECO:0000256" key="5">
    <source>
        <dbReference type="SAM" id="SignalP"/>
    </source>
</evidence>
<dbReference type="SUPFAM" id="SSF52833">
    <property type="entry name" value="Thioredoxin-like"/>
    <property type="match status" value="1"/>
</dbReference>
<reference evidence="7 8" key="1">
    <citation type="submission" date="2019-02" db="EMBL/GenBank/DDBJ databases">
        <title>Deep-cultivation of Planctomycetes and their phenomic and genomic characterization uncovers novel biology.</title>
        <authorList>
            <person name="Wiegand S."/>
            <person name="Jogler M."/>
            <person name="Boedeker C."/>
            <person name="Pinto D."/>
            <person name="Vollmers J."/>
            <person name="Rivas-Marin E."/>
            <person name="Kohn T."/>
            <person name="Peeters S.H."/>
            <person name="Heuer A."/>
            <person name="Rast P."/>
            <person name="Oberbeckmann S."/>
            <person name="Bunk B."/>
            <person name="Jeske O."/>
            <person name="Meyerdierks A."/>
            <person name="Storesund J.E."/>
            <person name="Kallscheuer N."/>
            <person name="Luecker S."/>
            <person name="Lage O.M."/>
            <person name="Pohl T."/>
            <person name="Merkel B.J."/>
            <person name="Hornburger P."/>
            <person name="Mueller R.-W."/>
            <person name="Bruemmer F."/>
            <person name="Labrenz M."/>
            <person name="Spormann A.M."/>
            <person name="Op den Camp H."/>
            <person name="Overmann J."/>
            <person name="Amann R."/>
            <person name="Jetten M.S.M."/>
            <person name="Mascher T."/>
            <person name="Medema M.H."/>
            <person name="Devos D.P."/>
            <person name="Kaster A.-K."/>
            <person name="Ovreas L."/>
            <person name="Rohde M."/>
            <person name="Galperin M.Y."/>
            <person name="Jogler C."/>
        </authorList>
    </citation>
    <scope>NUCLEOTIDE SEQUENCE [LARGE SCALE GENOMIC DNA]</scope>
    <source>
        <strain evidence="7 8">Pla110</strain>
    </source>
</reference>
<dbReference type="InterPro" id="IPR036249">
    <property type="entry name" value="Thioredoxin-like_sf"/>
</dbReference>
<evidence type="ECO:0000313" key="7">
    <source>
        <dbReference type="EMBL" id="QDU80680.1"/>
    </source>
</evidence>
<feature type="domain" description="Thioredoxin" evidence="6">
    <location>
        <begin position="20"/>
        <end position="192"/>
    </location>
</feature>
<name>A0A518CN80_9PLAN</name>
<dbReference type="Proteomes" id="UP000317178">
    <property type="component" value="Chromosome"/>
</dbReference>
<dbReference type="PROSITE" id="PS51352">
    <property type="entry name" value="THIOREDOXIN_2"/>
    <property type="match status" value="1"/>
</dbReference>
<keyword evidence="2" id="KW-0201">Cytochrome c-type biogenesis</keyword>
<dbReference type="EMBL" id="CP036281">
    <property type="protein sequence ID" value="QDU80680.1"/>
    <property type="molecule type" value="Genomic_DNA"/>
</dbReference>
<dbReference type="RefSeq" id="WP_144995933.1">
    <property type="nucleotide sequence ID" value="NZ_CP036281.1"/>
</dbReference>
<accession>A0A518CN80</accession>
<evidence type="ECO:0000256" key="3">
    <source>
        <dbReference type="ARBA" id="ARBA00023157"/>
    </source>
</evidence>
<gene>
    <name evidence="7" type="primary">resA_4</name>
    <name evidence="7" type="ORF">Pla110_24120</name>
</gene>
<dbReference type="KEGG" id="plon:Pla110_24120"/>
<dbReference type="OrthoDB" id="261812at2"/>
<dbReference type="Gene3D" id="3.40.30.10">
    <property type="entry name" value="Glutaredoxin"/>
    <property type="match status" value="1"/>
</dbReference>
<keyword evidence="3" id="KW-1015">Disulfide bond</keyword>
<evidence type="ECO:0000256" key="4">
    <source>
        <dbReference type="ARBA" id="ARBA00023284"/>
    </source>
</evidence>